<organism evidence="3 4">
    <name type="scientific">Actinomadura madurae</name>
    <dbReference type="NCBI Taxonomy" id="1993"/>
    <lineage>
        <taxon>Bacteria</taxon>
        <taxon>Bacillati</taxon>
        <taxon>Actinomycetota</taxon>
        <taxon>Actinomycetes</taxon>
        <taxon>Streptosporangiales</taxon>
        <taxon>Thermomonosporaceae</taxon>
        <taxon>Actinomadura</taxon>
    </lineage>
</organism>
<dbReference type="PANTHER" id="PTHR33713">
    <property type="entry name" value="ANTITOXIN YAFN-RELATED"/>
    <property type="match status" value="1"/>
</dbReference>
<dbReference type="InterPro" id="IPR051405">
    <property type="entry name" value="phD/YefM_antitoxin"/>
</dbReference>
<proteinExistence type="inferred from homology"/>
<evidence type="ECO:0000256" key="2">
    <source>
        <dbReference type="RuleBase" id="RU362080"/>
    </source>
</evidence>
<dbReference type="PANTHER" id="PTHR33713:SF6">
    <property type="entry name" value="ANTITOXIN YEFM"/>
    <property type="match status" value="1"/>
</dbReference>
<keyword evidence="4" id="KW-1185">Reference proteome</keyword>
<dbReference type="InterPro" id="IPR006442">
    <property type="entry name" value="Antitoxin_Phd/YefM"/>
</dbReference>
<comment type="similarity">
    <text evidence="1 2">Belongs to the phD/YefM antitoxin family.</text>
</comment>
<dbReference type="EMBL" id="FOVH01000019">
    <property type="protein sequence ID" value="SFP90226.1"/>
    <property type="molecule type" value="Genomic_DNA"/>
</dbReference>
<dbReference type="FunCoup" id="A0A1I5U6N4">
    <property type="interactions" value="1"/>
</dbReference>
<dbReference type="STRING" id="1993.SAMN04489713_11933"/>
<reference evidence="3 4" key="1">
    <citation type="submission" date="2016-10" db="EMBL/GenBank/DDBJ databases">
        <authorList>
            <person name="de Groot N.N."/>
        </authorList>
    </citation>
    <scope>NUCLEOTIDE SEQUENCE [LARGE SCALE GENOMIC DNA]</scope>
    <source>
        <strain evidence="3 4">DSM 43067</strain>
    </source>
</reference>
<dbReference type="Gene3D" id="6.10.250.330">
    <property type="match status" value="1"/>
</dbReference>
<dbReference type="InterPro" id="IPR036165">
    <property type="entry name" value="YefM-like_sf"/>
</dbReference>
<dbReference type="NCBIfam" id="TIGR01552">
    <property type="entry name" value="phd_fam"/>
    <property type="match status" value="1"/>
</dbReference>
<dbReference type="SUPFAM" id="SSF143120">
    <property type="entry name" value="YefM-like"/>
    <property type="match status" value="1"/>
</dbReference>
<dbReference type="Proteomes" id="UP000183413">
    <property type="component" value="Unassembled WGS sequence"/>
</dbReference>
<dbReference type="Gene3D" id="3.40.1620.10">
    <property type="entry name" value="YefM-like domain"/>
    <property type="match status" value="1"/>
</dbReference>
<dbReference type="InParanoid" id="A0A1I5U6N4"/>
<sequence>MHPMSASEFRSNLAAALDRVTEDLDEIIVTRPNRDAAIVISLSEYESLKETAFLLGTPANARHLAASIESLRGGGAQPHELIEDDDQEAE</sequence>
<gene>
    <name evidence="3" type="ORF">SAMN04489713_11933</name>
</gene>
<accession>A0A1I5U6N4</accession>
<dbReference type="AlphaFoldDB" id="A0A1I5U6N4"/>
<dbReference type="Pfam" id="PF02604">
    <property type="entry name" value="PhdYeFM_antitox"/>
    <property type="match status" value="1"/>
</dbReference>
<evidence type="ECO:0000313" key="4">
    <source>
        <dbReference type="Proteomes" id="UP000183413"/>
    </source>
</evidence>
<comment type="function">
    <text evidence="2">Antitoxin component of a type II toxin-antitoxin (TA) system.</text>
</comment>
<protein>
    <recommendedName>
        <fullName evidence="2">Antitoxin</fullName>
    </recommendedName>
</protein>
<name>A0A1I5U6N4_9ACTN</name>
<evidence type="ECO:0000313" key="3">
    <source>
        <dbReference type="EMBL" id="SFP90226.1"/>
    </source>
</evidence>
<evidence type="ECO:0000256" key="1">
    <source>
        <dbReference type="ARBA" id="ARBA00009981"/>
    </source>
</evidence>